<dbReference type="EMBL" id="JAAFZH010000008">
    <property type="protein sequence ID" value="NDU96902.1"/>
    <property type="molecule type" value="Genomic_DNA"/>
</dbReference>
<dbReference type="InterPro" id="IPR000086">
    <property type="entry name" value="NUDIX_hydrolase_dom"/>
</dbReference>
<dbReference type="PANTHER" id="PTHR43736">
    <property type="entry name" value="ADP-RIBOSE PYROPHOSPHATASE"/>
    <property type="match status" value="1"/>
</dbReference>
<accession>A0A6L9LC06</accession>
<dbReference type="Gene3D" id="3.90.79.10">
    <property type="entry name" value="Nucleoside Triphosphate Pyrophosphohydrolase"/>
    <property type="match status" value="1"/>
</dbReference>
<protein>
    <submittedName>
        <fullName evidence="2">NUDIX hydrolase</fullName>
    </submittedName>
</protein>
<reference evidence="2 3" key="1">
    <citation type="submission" date="2020-02" db="EMBL/GenBank/DDBJ databases">
        <title>Draft genome sequence of two Spirosoma agri KCTC 52727 and Spirosoma terrae KCTC 52035.</title>
        <authorList>
            <person name="Rojas J."/>
            <person name="Ambika Manirajan B."/>
            <person name="Suarez C."/>
            <person name="Ratering S."/>
            <person name="Schnell S."/>
        </authorList>
    </citation>
    <scope>NUCLEOTIDE SEQUENCE [LARGE SCALE GENOMIC DNA]</scope>
    <source>
        <strain evidence="2 3">KCTC 52035</strain>
    </source>
</reference>
<dbReference type="Pfam" id="PF00293">
    <property type="entry name" value="NUDIX"/>
    <property type="match status" value="1"/>
</dbReference>
<dbReference type="InterPro" id="IPR054105">
    <property type="entry name" value="WHD_NrtR"/>
</dbReference>
<dbReference type="CDD" id="cd18873">
    <property type="entry name" value="NUDIX_NadM_like"/>
    <property type="match status" value="1"/>
</dbReference>
<dbReference type="InterPro" id="IPR015797">
    <property type="entry name" value="NUDIX_hydrolase-like_dom_sf"/>
</dbReference>
<keyword evidence="2" id="KW-0378">Hydrolase</keyword>
<dbReference type="Gene3D" id="1.10.10.10">
    <property type="entry name" value="Winged helix-like DNA-binding domain superfamily/Winged helix DNA-binding domain"/>
    <property type="match status" value="1"/>
</dbReference>
<dbReference type="RefSeq" id="WP_163951888.1">
    <property type="nucleotide sequence ID" value="NZ_JAAFZH010000008.1"/>
</dbReference>
<proteinExistence type="predicted"/>
<keyword evidence="3" id="KW-1185">Reference proteome</keyword>
<comment type="caution">
    <text evidence="2">The sequence shown here is derived from an EMBL/GenBank/DDBJ whole genome shotgun (WGS) entry which is preliminary data.</text>
</comment>
<evidence type="ECO:0000259" key="1">
    <source>
        <dbReference type="PROSITE" id="PS51462"/>
    </source>
</evidence>
<dbReference type="InterPro" id="IPR036390">
    <property type="entry name" value="WH_DNA-bd_sf"/>
</dbReference>
<dbReference type="SUPFAM" id="SSF46785">
    <property type="entry name" value="Winged helix' DNA-binding domain"/>
    <property type="match status" value="1"/>
</dbReference>
<dbReference type="Proteomes" id="UP000474175">
    <property type="component" value="Unassembled WGS sequence"/>
</dbReference>
<evidence type="ECO:0000313" key="3">
    <source>
        <dbReference type="Proteomes" id="UP000474175"/>
    </source>
</evidence>
<name>A0A6L9LC06_9BACT</name>
<dbReference type="PROSITE" id="PS51462">
    <property type="entry name" value="NUDIX"/>
    <property type="match status" value="1"/>
</dbReference>
<dbReference type="SUPFAM" id="SSF55811">
    <property type="entry name" value="Nudix"/>
    <property type="match status" value="1"/>
</dbReference>
<dbReference type="AlphaFoldDB" id="A0A6L9LC06"/>
<dbReference type="InterPro" id="IPR036388">
    <property type="entry name" value="WH-like_DNA-bd_sf"/>
</dbReference>
<evidence type="ECO:0000313" key="2">
    <source>
        <dbReference type="EMBL" id="NDU96902.1"/>
    </source>
</evidence>
<feature type="domain" description="Nudix hydrolase" evidence="1">
    <location>
        <begin position="17"/>
        <end position="169"/>
    </location>
</feature>
<dbReference type="PANTHER" id="PTHR43736:SF4">
    <property type="entry name" value="SLR1690 PROTEIN"/>
    <property type="match status" value="1"/>
</dbReference>
<dbReference type="Pfam" id="PF21906">
    <property type="entry name" value="WHD_NrtR"/>
    <property type="match status" value="1"/>
</dbReference>
<dbReference type="GO" id="GO:0016787">
    <property type="term" value="F:hydrolase activity"/>
    <property type="evidence" value="ECO:0007669"/>
    <property type="project" value="UniProtKB-KW"/>
</dbReference>
<gene>
    <name evidence="2" type="ORF">GK108_18605</name>
</gene>
<organism evidence="2 3">
    <name type="scientific">Spirosoma terrae</name>
    <dbReference type="NCBI Taxonomy" id="1968276"/>
    <lineage>
        <taxon>Bacteria</taxon>
        <taxon>Pseudomonadati</taxon>
        <taxon>Bacteroidota</taxon>
        <taxon>Cytophagia</taxon>
        <taxon>Cytophagales</taxon>
        <taxon>Cytophagaceae</taxon>
        <taxon>Spirosoma</taxon>
    </lineage>
</organism>
<sequence>MEYKKELQRLIEDFKTNYLPSVSVDLVIFGFHDGQLKVLLLRWKGTEEWCLPGGRIRNDENLDDSAYRSLRERTGLREIFLQQFYTFGDVLRYKHIDQHETLRKLGLPEEAVHEFANRDVSVGYYALVEFENVVPTPDFFTDECRWWDINQVPTLLFDHNDMISLALKTLRRQLSYQPIGYSLLPDKFTMPDLQQLYETILGQSLDRRNFQKRMLGYGILERLEERKFGGAHKAPYLYRFDKEKYEKVLAEESLFVG</sequence>